<feature type="DNA-binding region" description="H-T-H motif" evidence="2">
    <location>
        <begin position="35"/>
        <end position="54"/>
    </location>
</feature>
<dbReference type="EMBL" id="WBJZ01000017">
    <property type="protein sequence ID" value="KAB1654780.1"/>
    <property type="molecule type" value="Genomic_DNA"/>
</dbReference>
<evidence type="ECO:0000256" key="1">
    <source>
        <dbReference type="ARBA" id="ARBA00023125"/>
    </source>
</evidence>
<dbReference type="RefSeq" id="WP_158041356.1">
    <property type="nucleotide sequence ID" value="NZ_JACCFV010000001.1"/>
</dbReference>
<comment type="caution">
    <text evidence="4">The sequence shown here is derived from an EMBL/GenBank/DDBJ whole genome shotgun (WGS) entry which is preliminary data.</text>
</comment>
<dbReference type="OrthoDB" id="3173376at2"/>
<keyword evidence="5" id="KW-1185">Reference proteome</keyword>
<proteinExistence type="predicted"/>
<reference evidence="4 5" key="1">
    <citation type="submission" date="2019-09" db="EMBL/GenBank/DDBJ databases">
        <title>Phylogeny of genus Pseudoclavibacter and closely related genus.</title>
        <authorList>
            <person name="Li Y."/>
        </authorList>
    </citation>
    <scope>NUCLEOTIDE SEQUENCE [LARGE SCALE GENOMIC DNA]</scope>
    <source>
        <strain evidence="4 5">DSM 23821</strain>
    </source>
</reference>
<dbReference type="Gene3D" id="1.10.357.10">
    <property type="entry name" value="Tetracycline Repressor, domain 2"/>
    <property type="match status" value="1"/>
</dbReference>
<evidence type="ECO:0000313" key="5">
    <source>
        <dbReference type="Proteomes" id="UP000467240"/>
    </source>
</evidence>
<dbReference type="InterPro" id="IPR001647">
    <property type="entry name" value="HTH_TetR"/>
</dbReference>
<evidence type="ECO:0000256" key="2">
    <source>
        <dbReference type="PROSITE-ProRule" id="PRU00335"/>
    </source>
</evidence>
<evidence type="ECO:0000313" key="4">
    <source>
        <dbReference type="EMBL" id="KAB1654780.1"/>
    </source>
</evidence>
<evidence type="ECO:0000259" key="3">
    <source>
        <dbReference type="PROSITE" id="PS50977"/>
    </source>
</evidence>
<dbReference type="SUPFAM" id="SSF46689">
    <property type="entry name" value="Homeodomain-like"/>
    <property type="match status" value="1"/>
</dbReference>
<dbReference type="PROSITE" id="PS50977">
    <property type="entry name" value="HTH_TETR_2"/>
    <property type="match status" value="1"/>
</dbReference>
<accession>A0A7J5BPD8</accession>
<feature type="domain" description="HTH tetR-type" evidence="3">
    <location>
        <begin position="12"/>
        <end position="72"/>
    </location>
</feature>
<sequence>MAGTSASPFHVGLTPARVIDCALELTGESHLFGWSIRDLAGRLGVAPSVVYHHVGGRDLLARHVVDRVVSRMVAPSAALPWQDWFRALLHDAYDVVTPYPGVAKWLLMHGPTFDSVVSIVDLGTSKLAEAGFGERTAQAYSALLNNAMLTVGMGDDRLVHEEDGPRDHATMMTEFRVMSTTSPGFTALAEQMMPAFVVGGDEAARGRRAYYDFVVETTVAGLAVLLAASDPAHDATGSTEFDTAH</sequence>
<dbReference type="AlphaFoldDB" id="A0A7J5BPD8"/>
<gene>
    <name evidence="4" type="ORF">F8O01_12800</name>
</gene>
<dbReference type="InterPro" id="IPR036271">
    <property type="entry name" value="Tet_transcr_reg_TetR-rel_C_sf"/>
</dbReference>
<name>A0A7J5BPD8_9MICO</name>
<dbReference type="InterPro" id="IPR009057">
    <property type="entry name" value="Homeodomain-like_sf"/>
</dbReference>
<keyword evidence="1 2" id="KW-0238">DNA-binding</keyword>
<organism evidence="4 5">
    <name type="scientific">Pseudoclavibacter chungangensis</name>
    <dbReference type="NCBI Taxonomy" id="587635"/>
    <lineage>
        <taxon>Bacteria</taxon>
        <taxon>Bacillati</taxon>
        <taxon>Actinomycetota</taxon>
        <taxon>Actinomycetes</taxon>
        <taxon>Micrococcales</taxon>
        <taxon>Microbacteriaceae</taxon>
        <taxon>Pseudoclavibacter</taxon>
    </lineage>
</organism>
<dbReference type="SUPFAM" id="SSF48498">
    <property type="entry name" value="Tetracyclin repressor-like, C-terminal domain"/>
    <property type="match status" value="1"/>
</dbReference>
<protein>
    <submittedName>
        <fullName evidence="4">TetR/AcrR family transcriptional regulator</fullName>
    </submittedName>
</protein>
<dbReference type="GO" id="GO:0003677">
    <property type="term" value="F:DNA binding"/>
    <property type="evidence" value="ECO:0007669"/>
    <property type="project" value="UniProtKB-UniRule"/>
</dbReference>
<dbReference type="Proteomes" id="UP000467240">
    <property type="component" value="Unassembled WGS sequence"/>
</dbReference>